<keyword evidence="3" id="KW-0378">Hydrolase</keyword>
<name>A0ABY8WRQ4_9ACTN</name>
<comment type="similarity">
    <text evidence="1">Belongs to the thioesterase family.</text>
</comment>
<dbReference type="GO" id="GO:0016787">
    <property type="term" value="F:hydrolase activity"/>
    <property type="evidence" value="ECO:0007669"/>
    <property type="project" value="UniProtKB-KW"/>
</dbReference>
<dbReference type="Gene3D" id="3.40.50.1820">
    <property type="entry name" value="alpha/beta hydrolase"/>
    <property type="match status" value="1"/>
</dbReference>
<proteinExistence type="inferred from homology"/>
<evidence type="ECO:0000256" key="1">
    <source>
        <dbReference type="ARBA" id="ARBA00007169"/>
    </source>
</evidence>
<evidence type="ECO:0000259" key="2">
    <source>
        <dbReference type="Pfam" id="PF00975"/>
    </source>
</evidence>
<reference evidence="3 4" key="1">
    <citation type="submission" date="2023-06" db="EMBL/GenBank/DDBJ databases">
        <authorList>
            <person name="Yushchuk O."/>
            <person name="Binda E."/>
            <person name="Ruckert-Reed C."/>
            <person name="Fedorenko V."/>
            <person name="Kalinowski J."/>
            <person name="Marinelli F."/>
        </authorList>
    </citation>
    <scope>NUCLEOTIDE SEQUENCE [LARGE SCALE GENOMIC DNA]</scope>
    <source>
        <strain evidence="3 4">NRRL 3884</strain>
    </source>
</reference>
<dbReference type="EMBL" id="CP126980">
    <property type="protein sequence ID" value="WIN00595.1"/>
    <property type="molecule type" value="Genomic_DNA"/>
</dbReference>
<dbReference type="PANTHER" id="PTHR11487">
    <property type="entry name" value="THIOESTERASE"/>
    <property type="match status" value="1"/>
</dbReference>
<dbReference type="SUPFAM" id="SSF53474">
    <property type="entry name" value="alpha/beta-Hydrolases"/>
    <property type="match status" value="1"/>
</dbReference>
<dbReference type="InterPro" id="IPR001031">
    <property type="entry name" value="Thioesterase"/>
</dbReference>
<evidence type="ECO:0000313" key="3">
    <source>
        <dbReference type="EMBL" id="WIN00595.1"/>
    </source>
</evidence>
<dbReference type="InterPro" id="IPR012223">
    <property type="entry name" value="TEII"/>
</dbReference>
<accession>A0ABY8WRQ4</accession>
<feature type="domain" description="Thioesterase" evidence="2">
    <location>
        <begin position="17"/>
        <end position="233"/>
    </location>
</feature>
<gene>
    <name evidence="3" type="ORF">ACTOB_004310</name>
</gene>
<dbReference type="RefSeq" id="WP_284922124.1">
    <property type="nucleotide sequence ID" value="NZ_CP126980.1"/>
</dbReference>
<sequence length="254" mass="27321">MTSLFVRPRRVADPELTLVVFHHAGGSAAGYHPLTRWLPERWDLLILDMPGRGKRVGERLPDTPAGFYAGLRRDILGLSGTGPYALFGHSLGAVVAVEAAYALRERGTPPVWVGVSGRLPPGRSLAAPGLAADMPDDRLLRALHALGGLPDGLAAAPAFQQRFLELLRHDLRVLAGHRPDPARGPLPVPLTVFGSTEDPLTPVPELAGWAAMTTAPVRQRIFQGGHFPFRRDGFRELGAAITAEIRALSLTDGR</sequence>
<organism evidence="3 4">
    <name type="scientific">Actinoplanes oblitus</name>
    <dbReference type="NCBI Taxonomy" id="3040509"/>
    <lineage>
        <taxon>Bacteria</taxon>
        <taxon>Bacillati</taxon>
        <taxon>Actinomycetota</taxon>
        <taxon>Actinomycetes</taxon>
        <taxon>Micromonosporales</taxon>
        <taxon>Micromonosporaceae</taxon>
        <taxon>Actinoplanes</taxon>
    </lineage>
</organism>
<protein>
    <submittedName>
        <fullName evidence="3">Alpha/beta fold hydrolase</fullName>
    </submittedName>
</protein>
<evidence type="ECO:0000313" key="4">
    <source>
        <dbReference type="Proteomes" id="UP001240150"/>
    </source>
</evidence>
<keyword evidence="4" id="KW-1185">Reference proteome</keyword>
<dbReference type="Proteomes" id="UP001240150">
    <property type="component" value="Chromosome"/>
</dbReference>
<dbReference type="PANTHER" id="PTHR11487:SF0">
    <property type="entry name" value="S-ACYL FATTY ACID SYNTHASE THIOESTERASE, MEDIUM CHAIN"/>
    <property type="match status" value="1"/>
</dbReference>
<dbReference type="InterPro" id="IPR029058">
    <property type="entry name" value="AB_hydrolase_fold"/>
</dbReference>
<dbReference type="Pfam" id="PF00975">
    <property type="entry name" value="Thioesterase"/>
    <property type="match status" value="1"/>
</dbReference>